<evidence type="ECO:0000313" key="11">
    <source>
        <dbReference type="Proteomes" id="UP001162891"/>
    </source>
</evidence>
<evidence type="ECO:0000313" key="10">
    <source>
        <dbReference type="EMBL" id="BDG06747.1"/>
    </source>
</evidence>
<evidence type="ECO:0000256" key="8">
    <source>
        <dbReference type="RuleBase" id="RU003629"/>
    </source>
</evidence>
<dbReference type="NCBIfam" id="NF003698">
    <property type="entry name" value="PRK05309.1"/>
    <property type="match status" value="1"/>
</dbReference>
<evidence type="ECO:0000256" key="1">
    <source>
        <dbReference type="ARBA" id="ARBA00006194"/>
    </source>
</evidence>
<dbReference type="InterPro" id="IPR018102">
    <property type="entry name" value="Ribosomal_uS11_CS"/>
</dbReference>
<evidence type="ECO:0000256" key="9">
    <source>
        <dbReference type="SAM" id="MobiDB-lite"/>
    </source>
</evidence>
<sequence>MADEKQTKPAAEQPKKEEATAPAAPNLGGIEPVTASPVTPKKGKKRVKKNVATGIVHIASTFNNTQITICDASGNVIAWSSAGARGFKGSRKSTPFAAQVAAGDAAAKAMEHGLKTVSVLVKGPGAGRESALRALSAAGLKITLIRDVTPIPHNGCRPPKRRRV</sequence>
<evidence type="ECO:0000256" key="6">
    <source>
        <dbReference type="ARBA" id="ARBA00035160"/>
    </source>
</evidence>
<keyword evidence="3 7" id="KW-0694">RNA-binding</keyword>
<comment type="similarity">
    <text evidence="1 7 8">Belongs to the universal ribosomal protein uS11 family.</text>
</comment>
<name>A0ABM7X4N7_9BACT</name>
<dbReference type="NCBIfam" id="TIGR03632">
    <property type="entry name" value="uS11_bact"/>
    <property type="match status" value="1"/>
</dbReference>
<accession>A0ABM7X4N7</accession>
<proteinExistence type="inferred from homology"/>
<protein>
    <recommendedName>
        <fullName evidence="6 7">Small ribosomal subunit protein uS11</fullName>
    </recommendedName>
</protein>
<keyword evidence="11" id="KW-1185">Reference proteome</keyword>
<keyword evidence="2 7" id="KW-0699">rRNA-binding</keyword>
<dbReference type="Proteomes" id="UP001162891">
    <property type="component" value="Chromosome"/>
</dbReference>
<dbReference type="InterPro" id="IPR036967">
    <property type="entry name" value="Ribosomal_uS11_sf"/>
</dbReference>
<dbReference type="PANTHER" id="PTHR11759">
    <property type="entry name" value="40S RIBOSOMAL PROTEIN S14/30S RIBOSOMAL PROTEIN S11"/>
    <property type="match status" value="1"/>
</dbReference>
<evidence type="ECO:0000256" key="2">
    <source>
        <dbReference type="ARBA" id="ARBA00022730"/>
    </source>
</evidence>
<feature type="region of interest" description="Disordered" evidence="9">
    <location>
        <begin position="1"/>
        <end position="46"/>
    </location>
</feature>
<dbReference type="PROSITE" id="PS00054">
    <property type="entry name" value="RIBOSOMAL_S11"/>
    <property type="match status" value="1"/>
</dbReference>
<keyword evidence="5 7" id="KW-0687">Ribonucleoprotein</keyword>
<evidence type="ECO:0000256" key="7">
    <source>
        <dbReference type="HAMAP-Rule" id="MF_01310"/>
    </source>
</evidence>
<evidence type="ECO:0000256" key="4">
    <source>
        <dbReference type="ARBA" id="ARBA00022980"/>
    </source>
</evidence>
<dbReference type="InterPro" id="IPR019981">
    <property type="entry name" value="Ribosomal_uS11_bac-type"/>
</dbReference>
<dbReference type="HAMAP" id="MF_01310">
    <property type="entry name" value="Ribosomal_uS11"/>
    <property type="match status" value="1"/>
</dbReference>
<reference evidence="11" key="1">
    <citation type="journal article" date="2022" name="Int. J. Syst. Evol. Microbiol.">
        <title>Anaeromyxobacter oryzae sp. nov., Anaeromyxobacter diazotrophicus sp. nov. and Anaeromyxobacter paludicola sp. nov., isolated from paddy soils.</title>
        <authorList>
            <person name="Itoh H."/>
            <person name="Xu Z."/>
            <person name="Mise K."/>
            <person name="Masuda Y."/>
            <person name="Ushijima N."/>
            <person name="Hayakawa C."/>
            <person name="Shiratori Y."/>
            <person name="Senoo K."/>
        </authorList>
    </citation>
    <scope>NUCLEOTIDE SEQUENCE [LARGE SCALE GENOMIC DNA]</scope>
    <source>
        <strain evidence="11">Red232</strain>
    </source>
</reference>
<dbReference type="InterPro" id="IPR001971">
    <property type="entry name" value="Ribosomal_uS11"/>
</dbReference>
<dbReference type="Gene3D" id="3.30.420.80">
    <property type="entry name" value="Ribosomal protein S11"/>
    <property type="match status" value="1"/>
</dbReference>
<comment type="function">
    <text evidence="7">Located on the platform of the 30S subunit, it bridges several disparate RNA helices of the 16S rRNA. Forms part of the Shine-Dalgarno cleft in the 70S ribosome.</text>
</comment>
<organism evidence="10 11">
    <name type="scientific">Anaeromyxobacter oryzae</name>
    <dbReference type="NCBI Taxonomy" id="2918170"/>
    <lineage>
        <taxon>Bacteria</taxon>
        <taxon>Pseudomonadati</taxon>
        <taxon>Myxococcota</taxon>
        <taxon>Myxococcia</taxon>
        <taxon>Myxococcales</taxon>
        <taxon>Cystobacterineae</taxon>
        <taxon>Anaeromyxobacteraceae</taxon>
        <taxon>Anaeromyxobacter</taxon>
    </lineage>
</organism>
<dbReference type="Pfam" id="PF00411">
    <property type="entry name" value="Ribosomal_S11"/>
    <property type="match status" value="1"/>
</dbReference>
<dbReference type="SUPFAM" id="SSF53137">
    <property type="entry name" value="Translational machinery components"/>
    <property type="match status" value="1"/>
</dbReference>
<keyword evidence="4 7" id="KW-0689">Ribosomal protein</keyword>
<feature type="compositionally biased region" description="Basic and acidic residues" evidence="9">
    <location>
        <begin position="1"/>
        <end position="19"/>
    </location>
</feature>
<dbReference type="EMBL" id="AP025591">
    <property type="protein sequence ID" value="BDG06747.1"/>
    <property type="molecule type" value="Genomic_DNA"/>
</dbReference>
<evidence type="ECO:0000256" key="5">
    <source>
        <dbReference type="ARBA" id="ARBA00023274"/>
    </source>
</evidence>
<evidence type="ECO:0000256" key="3">
    <source>
        <dbReference type="ARBA" id="ARBA00022884"/>
    </source>
</evidence>
<comment type="subunit">
    <text evidence="7">Part of the 30S ribosomal subunit. Interacts with proteins S7 and S18. Binds to IF-3.</text>
</comment>
<gene>
    <name evidence="7" type="primary">rpsK</name>
    <name evidence="10" type="ORF">AMOR_57430</name>
</gene>